<accession>A0A2T5VCB9</accession>
<protein>
    <submittedName>
        <fullName evidence="1">Uncharacterized protein</fullName>
    </submittedName>
</protein>
<reference evidence="1 2" key="1">
    <citation type="submission" date="2018-04" db="EMBL/GenBank/DDBJ databases">
        <title>Genomic Encyclopedia of Archaeal and Bacterial Type Strains, Phase II (KMG-II): from individual species to whole genera.</title>
        <authorList>
            <person name="Goeker M."/>
        </authorList>
    </citation>
    <scope>NUCLEOTIDE SEQUENCE [LARGE SCALE GENOMIC DNA]</scope>
    <source>
        <strain evidence="1 2">DSM 23382</strain>
    </source>
</reference>
<comment type="caution">
    <text evidence="1">The sequence shown here is derived from an EMBL/GenBank/DDBJ whole genome shotgun (WGS) entry which is preliminary data.</text>
</comment>
<organism evidence="1 2">
    <name type="scientific">Breoghania corrubedonensis</name>
    <dbReference type="NCBI Taxonomy" id="665038"/>
    <lineage>
        <taxon>Bacteria</taxon>
        <taxon>Pseudomonadati</taxon>
        <taxon>Pseudomonadota</taxon>
        <taxon>Alphaproteobacteria</taxon>
        <taxon>Hyphomicrobiales</taxon>
        <taxon>Stappiaceae</taxon>
        <taxon>Breoghania</taxon>
    </lineage>
</organism>
<gene>
    <name evidence="1" type="ORF">C8N35_102109</name>
</gene>
<dbReference type="RefSeq" id="WP_107989263.1">
    <property type="nucleotide sequence ID" value="NZ_QAYG01000002.1"/>
</dbReference>
<dbReference type="EMBL" id="QAYG01000002">
    <property type="protein sequence ID" value="PTW61400.1"/>
    <property type="molecule type" value="Genomic_DNA"/>
</dbReference>
<keyword evidence="2" id="KW-1185">Reference proteome</keyword>
<sequence length="78" mass="8451">MTSYTLDHIRALVVLSETTLSRTKTGYAREDRALHRAFEVDGAVVADLITAGLVECDEDDEGAYCGLTDAGYELMGAH</sequence>
<evidence type="ECO:0000313" key="2">
    <source>
        <dbReference type="Proteomes" id="UP000244081"/>
    </source>
</evidence>
<proteinExistence type="predicted"/>
<dbReference type="Proteomes" id="UP000244081">
    <property type="component" value="Unassembled WGS sequence"/>
</dbReference>
<evidence type="ECO:0000313" key="1">
    <source>
        <dbReference type="EMBL" id="PTW61400.1"/>
    </source>
</evidence>
<name>A0A2T5VCB9_9HYPH</name>
<dbReference type="AlphaFoldDB" id="A0A2T5VCB9"/>